<gene>
    <name evidence="12" type="ORF">S03H2_18723</name>
</gene>
<dbReference type="InterPro" id="IPR022637">
    <property type="entry name" value="DNA_polIII_beta_cen"/>
</dbReference>
<dbReference type="GO" id="GO:0005737">
    <property type="term" value="C:cytoplasm"/>
    <property type="evidence" value="ECO:0007669"/>
    <property type="project" value="UniProtKB-SubCell"/>
</dbReference>
<dbReference type="GO" id="GO:0003887">
    <property type="term" value="F:DNA-directed DNA polymerase activity"/>
    <property type="evidence" value="ECO:0007669"/>
    <property type="project" value="UniProtKB-KW"/>
</dbReference>
<dbReference type="Gene3D" id="3.70.10.10">
    <property type="match status" value="1"/>
</dbReference>
<feature type="domain" description="DNA polymerase III beta sliding clamp C-terminal" evidence="11">
    <location>
        <begin position="243"/>
        <end position="302"/>
    </location>
</feature>
<dbReference type="Pfam" id="PF00712">
    <property type="entry name" value="DNA_pol3_beta"/>
    <property type="match status" value="1"/>
</dbReference>
<dbReference type="InterPro" id="IPR022635">
    <property type="entry name" value="DNA_polIII_beta_C"/>
</dbReference>
<dbReference type="InterPro" id="IPR046938">
    <property type="entry name" value="DNA_clamp_sf"/>
</dbReference>
<keyword evidence="6" id="KW-0235">DNA replication</keyword>
<evidence type="ECO:0000256" key="5">
    <source>
        <dbReference type="ARBA" id="ARBA00022695"/>
    </source>
</evidence>
<proteinExistence type="inferred from homology"/>
<dbReference type="Pfam" id="PF02768">
    <property type="entry name" value="DNA_pol3_beta_3"/>
    <property type="match status" value="1"/>
</dbReference>
<comment type="caution">
    <text evidence="12">The sequence shown here is derived from an EMBL/GenBank/DDBJ whole genome shotgun (WGS) entry which is preliminary data.</text>
</comment>
<feature type="non-terminal residue" evidence="12">
    <location>
        <position position="302"/>
    </location>
</feature>
<keyword evidence="4" id="KW-0808">Transferase</keyword>
<accession>X1GGW7</accession>
<dbReference type="GO" id="GO:0009360">
    <property type="term" value="C:DNA polymerase III complex"/>
    <property type="evidence" value="ECO:0007669"/>
    <property type="project" value="InterPro"/>
</dbReference>
<dbReference type="Gene3D" id="3.10.150.10">
    <property type="entry name" value="DNA Polymerase III, subunit A, domain 2"/>
    <property type="match status" value="1"/>
</dbReference>
<name>X1GGW7_9ZZZZ</name>
<keyword evidence="5" id="KW-0548">Nucleotidyltransferase</keyword>
<reference evidence="12" key="1">
    <citation type="journal article" date="2014" name="Front. Microbiol.">
        <title>High frequency of phylogenetically diverse reductive dehalogenase-homologous genes in deep subseafloor sedimentary metagenomes.</title>
        <authorList>
            <person name="Kawai M."/>
            <person name="Futagami T."/>
            <person name="Toyoda A."/>
            <person name="Takaki Y."/>
            <person name="Nishi S."/>
            <person name="Hori S."/>
            <person name="Arai W."/>
            <person name="Tsubouchi T."/>
            <person name="Morono Y."/>
            <person name="Uchiyama I."/>
            <person name="Ito T."/>
            <person name="Fujiyama A."/>
            <person name="Inagaki F."/>
            <person name="Takami H."/>
        </authorList>
    </citation>
    <scope>NUCLEOTIDE SEQUENCE</scope>
    <source>
        <strain evidence="12">Expedition CK06-06</strain>
    </source>
</reference>
<evidence type="ECO:0000259" key="9">
    <source>
        <dbReference type="Pfam" id="PF00712"/>
    </source>
</evidence>
<keyword evidence="7" id="KW-0239">DNA-directed DNA polymerase</keyword>
<evidence type="ECO:0000256" key="2">
    <source>
        <dbReference type="ARBA" id="ARBA00010752"/>
    </source>
</evidence>
<dbReference type="SMART" id="SM00480">
    <property type="entry name" value="POL3Bc"/>
    <property type="match status" value="1"/>
</dbReference>
<dbReference type="GO" id="GO:0008408">
    <property type="term" value="F:3'-5' exonuclease activity"/>
    <property type="evidence" value="ECO:0007669"/>
    <property type="project" value="InterPro"/>
</dbReference>
<dbReference type="GO" id="GO:0006271">
    <property type="term" value="P:DNA strand elongation involved in DNA replication"/>
    <property type="evidence" value="ECO:0007669"/>
    <property type="project" value="TreeGrafter"/>
</dbReference>
<feature type="domain" description="DNA polymerase III beta sliding clamp central" evidence="10">
    <location>
        <begin position="127"/>
        <end position="240"/>
    </location>
</feature>
<comment type="subcellular location">
    <subcellularLocation>
        <location evidence="1">Cytoplasm</location>
    </subcellularLocation>
</comment>
<sequence>MKFTCKKNDFLEGIRVVQYALTSATLPILTHVLMVAKEGRISLTATNLATTIQSSFEGQVREKGEICLPGDKILSIIRELPPGEVNLDTSHTKATISCEKAIFHLLGLSSDEFPEIPSLEAKQTFSVSSENLREMIQRTVFAASRDETRQNLNGVYLEAGEKELKMVATDGRRLAFIRAPFGVSEQIRAEIIIPIPALQQLVRILDQEKEVKIGISQKQIFFQMEPVLLISQLVEAKFPNYRDVIPAEYNIAIFTDRDQLYGAVRRVSLLADEKSRLVKFKLQGDILWVSANAPEMGQAREE</sequence>
<evidence type="ECO:0000256" key="4">
    <source>
        <dbReference type="ARBA" id="ARBA00022679"/>
    </source>
</evidence>
<dbReference type="InterPro" id="IPR022634">
    <property type="entry name" value="DNA_polIII_beta_N"/>
</dbReference>
<dbReference type="PANTHER" id="PTHR30478:SF0">
    <property type="entry name" value="BETA SLIDING CLAMP"/>
    <property type="match status" value="1"/>
</dbReference>
<dbReference type="CDD" id="cd00140">
    <property type="entry name" value="beta_clamp"/>
    <property type="match status" value="1"/>
</dbReference>
<keyword evidence="8" id="KW-0238">DNA-binding</keyword>
<evidence type="ECO:0000256" key="8">
    <source>
        <dbReference type="ARBA" id="ARBA00023125"/>
    </source>
</evidence>
<feature type="domain" description="DNA polymerase III beta sliding clamp N-terminal" evidence="9">
    <location>
        <begin position="1"/>
        <end position="117"/>
    </location>
</feature>
<evidence type="ECO:0000259" key="10">
    <source>
        <dbReference type="Pfam" id="PF02767"/>
    </source>
</evidence>
<dbReference type="GO" id="GO:0003677">
    <property type="term" value="F:DNA binding"/>
    <property type="evidence" value="ECO:0007669"/>
    <property type="project" value="UniProtKB-KW"/>
</dbReference>
<comment type="similarity">
    <text evidence="2">Belongs to the beta sliding clamp family.</text>
</comment>
<dbReference type="SUPFAM" id="SSF55979">
    <property type="entry name" value="DNA clamp"/>
    <property type="match status" value="3"/>
</dbReference>
<dbReference type="Pfam" id="PF02767">
    <property type="entry name" value="DNA_pol3_beta_2"/>
    <property type="match status" value="1"/>
</dbReference>
<organism evidence="12">
    <name type="scientific">marine sediment metagenome</name>
    <dbReference type="NCBI Taxonomy" id="412755"/>
    <lineage>
        <taxon>unclassified sequences</taxon>
        <taxon>metagenomes</taxon>
        <taxon>ecological metagenomes</taxon>
    </lineage>
</organism>
<evidence type="ECO:0000256" key="7">
    <source>
        <dbReference type="ARBA" id="ARBA00022932"/>
    </source>
</evidence>
<dbReference type="EMBL" id="BARU01009730">
    <property type="protein sequence ID" value="GAH40859.1"/>
    <property type="molecule type" value="Genomic_DNA"/>
</dbReference>
<dbReference type="NCBIfam" id="TIGR00663">
    <property type="entry name" value="dnan"/>
    <property type="match status" value="1"/>
</dbReference>
<evidence type="ECO:0000256" key="1">
    <source>
        <dbReference type="ARBA" id="ARBA00004496"/>
    </source>
</evidence>
<evidence type="ECO:0008006" key="13">
    <source>
        <dbReference type="Google" id="ProtNLM"/>
    </source>
</evidence>
<evidence type="ECO:0000256" key="3">
    <source>
        <dbReference type="ARBA" id="ARBA00022490"/>
    </source>
</evidence>
<keyword evidence="3" id="KW-0963">Cytoplasm</keyword>
<evidence type="ECO:0000259" key="11">
    <source>
        <dbReference type="Pfam" id="PF02768"/>
    </source>
</evidence>
<protein>
    <recommendedName>
        <fullName evidence="13">DNA polymerase III beta sliding clamp central domain-containing protein</fullName>
    </recommendedName>
</protein>
<dbReference type="PANTHER" id="PTHR30478">
    <property type="entry name" value="DNA POLYMERASE III SUBUNIT BETA"/>
    <property type="match status" value="1"/>
</dbReference>
<dbReference type="AlphaFoldDB" id="X1GGW7"/>
<dbReference type="InterPro" id="IPR001001">
    <property type="entry name" value="DNA_polIII_beta"/>
</dbReference>
<evidence type="ECO:0000313" key="12">
    <source>
        <dbReference type="EMBL" id="GAH40859.1"/>
    </source>
</evidence>
<evidence type="ECO:0000256" key="6">
    <source>
        <dbReference type="ARBA" id="ARBA00022705"/>
    </source>
</evidence>